<gene>
    <name evidence="3" type="ORF">QBC38DRAFT_33918</name>
</gene>
<feature type="compositionally biased region" description="Polar residues" evidence="1">
    <location>
        <begin position="676"/>
        <end position="697"/>
    </location>
</feature>
<keyword evidence="2" id="KW-0812">Transmembrane</keyword>
<feature type="compositionally biased region" description="Polar residues" evidence="1">
    <location>
        <begin position="802"/>
        <end position="811"/>
    </location>
</feature>
<feature type="region of interest" description="Disordered" evidence="1">
    <location>
        <begin position="395"/>
        <end position="512"/>
    </location>
</feature>
<dbReference type="EMBL" id="MU865406">
    <property type="protein sequence ID" value="KAK4224017.1"/>
    <property type="molecule type" value="Genomic_DNA"/>
</dbReference>
<organism evidence="3 4">
    <name type="scientific">Podospora fimiseda</name>
    <dbReference type="NCBI Taxonomy" id="252190"/>
    <lineage>
        <taxon>Eukaryota</taxon>
        <taxon>Fungi</taxon>
        <taxon>Dikarya</taxon>
        <taxon>Ascomycota</taxon>
        <taxon>Pezizomycotina</taxon>
        <taxon>Sordariomycetes</taxon>
        <taxon>Sordariomycetidae</taxon>
        <taxon>Sordariales</taxon>
        <taxon>Podosporaceae</taxon>
        <taxon>Podospora</taxon>
    </lineage>
</organism>
<dbReference type="Proteomes" id="UP001301958">
    <property type="component" value="Unassembled WGS sequence"/>
</dbReference>
<feature type="transmembrane region" description="Helical" evidence="2">
    <location>
        <begin position="172"/>
        <end position="192"/>
    </location>
</feature>
<protein>
    <submittedName>
        <fullName evidence="3">Uncharacterized protein</fullName>
    </submittedName>
</protein>
<feature type="compositionally biased region" description="Low complexity" evidence="1">
    <location>
        <begin position="821"/>
        <end position="848"/>
    </location>
</feature>
<name>A0AAN7BIT1_9PEZI</name>
<feature type="transmembrane region" description="Helical" evidence="2">
    <location>
        <begin position="256"/>
        <end position="278"/>
    </location>
</feature>
<sequence length="864" mass="96548">MGAYISVESCKANYNILESEIGCEVLPRNETFNGTYGNVSKGSFQGDPDIAGIGVLGAFFAITCISLILAILSAVWWCSKNIFHLKTGESNSETKAYQKRNASYSAILETLIVTCSDQQVFTGGAYAIALRYAKACSVSAYHYNIVSNILLVTCATHLMAMVISRHYWEHKWVAALRMIVITLVYGITGILLSNRGSEEMGFPTKIPDYNEDQKGDIMFLPAACFQSGKFMLGEVLQKTWNARSAKDFFTGQVHGWTNFLVMFLFYALALLISLGRLVRRGMDHEGRRKRFIFWFKRRFKFLFSIRRFFYIFFGLYLAAGIGVSCWTVVIAALHVFKLRDWVHKSGWMELVNGRIEEKDPSTFGQLVPVLLISLTVFSFLQAISDRMRLQRKFTARRQTNMNKHNSSRDGKTPVQVHPNISASTNSTGGVKPGFGSPVIVPTNNSDNSLGTTKPSDIEAANGTQSPSLVRERSGTAQSFHRPLPPQTHPRSHTRQGSRTFAALPPRSYTSPAVSQTGFEFASQGYQSPAPQYQTPDPNFQPCPAPQYHQTPTPPLYQNQAFTYSSRNTPPPTHVAQLQTLDGKAGSVQPTDFVLPAFNFGDAYQSSSVQSLPIDISQAEQQEQTAQYQIVQQPQEYFVADHSRQQHAQVYSQSGGGRANSRSNTHIQDGYSGSALGISNTQSAHSQPLTQQSYQSFPPGTAQIHQEQFDHQQQTQKYQPSPMGTPEIQQVQSDETQYQSSSYRSFPLSSGCTSNQEVQYVSQEPQQYHGVNEQQQQQRQYYTSSQTQLSSATPQQCLHKRSASSIQMQSTVPVAHRKTSSGQLRGQGQQVLPQQNQQWIQEQQQQQQQPGSGFSLGQRDAYRTF</sequence>
<feature type="compositionally biased region" description="Low complexity" evidence="1">
    <location>
        <begin position="773"/>
        <end position="795"/>
    </location>
</feature>
<feature type="compositionally biased region" description="Polar residues" evidence="1">
    <location>
        <begin position="441"/>
        <end position="454"/>
    </location>
</feature>
<evidence type="ECO:0000313" key="3">
    <source>
        <dbReference type="EMBL" id="KAK4224017.1"/>
    </source>
</evidence>
<accession>A0AAN7BIT1</accession>
<keyword evidence="2" id="KW-0472">Membrane</keyword>
<dbReference type="InterPro" id="IPR053018">
    <property type="entry name" value="Elsinochrome_Biosynth-Asso"/>
</dbReference>
<feature type="transmembrane region" description="Helical" evidence="2">
    <location>
        <begin position="308"/>
        <end position="336"/>
    </location>
</feature>
<dbReference type="PANTHER" id="PTHR37577:SF1">
    <property type="entry name" value="INTEGRAL MEMBRANE PROTEIN"/>
    <property type="match status" value="1"/>
</dbReference>
<comment type="caution">
    <text evidence="3">The sequence shown here is derived from an EMBL/GenBank/DDBJ whole genome shotgun (WGS) entry which is preliminary data.</text>
</comment>
<evidence type="ECO:0000256" key="2">
    <source>
        <dbReference type="SAM" id="Phobius"/>
    </source>
</evidence>
<evidence type="ECO:0000313" key="4">
    <source>
        <dbReference type="Proteomes" id="UP001301958"/>
    </source>
</evidence>
<feature type="region of interest" description="Disordered" evidence="1">
    <location>
        <begin position="766"/>
        <end position="864"/>
    </location>
</feature>
<feature type="transmembrane region" description="Helical" evidence="2">
    <location>
        <begin position="50"/>
        <end position="77"/>
    </location>
</feature>
<feature type="region of interest" description="Disordered" evidence="1">
    <location>
        <begin position="641"/>
        <end position="749"/>
    </location>
</feature>
<reference evidence="3" key="1">
    <citation type="journal article" date="2023" name="Mol. Phylogenet. Evol.">
        <title>Genome-scale phylogeny and comparative genomics of the fungal order Sordariales.</title>
        <authorList>
            <person name="Hensen N."/>
            <person name="Bonometti L."/>
            <person name="Westerberg I."/>
            <person name="Brannstrom I.O."/>
            <person name="Guillou S."/>
            <person name="Cros-Aarteil S."/>
            <person name="Calhoun S."/>
            <person name="Haridas S."/>
            <person name="Kuo A."/>
            <person name="Mondo S."/>
            <person name="Pangilinan J."/>
            <person name="Riley R."/>
            <person name="LaButti K."/>
            <person name="Andreopoulos B."/>
            <person name="Lipzen A."/>
            <person name="Chen C."/>
            <person name="Yan M."/>
            <person name="Daum C."/>
            <person name="Ng V."/>
            <person name="Clum A."/>
            <person name="Steindorff A."/>
            <person name="Ohm R.A."/>
            <person name="Martin F."/>
            <person name="Silar P."/>
            <person name="Natvig D.O."/>
            <person name="Lalanne C."/>
            <person name="Gautier V."/>
            <person name="Ament-Velasquez S.L."/>
            <person name="Kruys A."/>
            <person name="Hutchinson M.I."/>
            <person name="Powell A.J."/>
            <person name="Barry K."/>
            <person name="Miller A.N."/>
            <person name="Grigoriev I.V."/>
            <person name="Debuchy R."/>
            <person name="Gladieux P."/>
            <person name="Hiltunen Thoren M."/>
            <person name="Johannesson H."/>
        </authorList>
    </citation>
    <scope>NUCLEOTIDE SEQUENCE</scope>
    <source>
        <strain evidence="3">CBS 990.96</strain>
    </source>
</reference>
<evidence type="ECO:0000256" key="1">
    <source>
        <dbReference type="SAM" id="MobiDB-lite"/>
    </source>
</evidence>
<keyword evidence="2" id="KW-1133">Transmembrane helix</keyword>
<feature type="compositionally biased region" description="Polar residues" evidence="1">
    <location>
        <begin position="726"/>
        <end position="749"/>
    </location>
</feature>
<reference evidence="3" key="2">
    <citation type="submission" date="2023-05" db="EMBL/GenBank/DDBJ databases">
        <authorList>
            <consortium name="Lawrence Berkeley National Laboratory"/>
            <person name="Steindorff A."/>
            <person name="Hensen N."/>
            <person name="Bonometti L."/>
            <person name="Westerberg I."/>
            <person name="Brannstrom I.O."/>
            <person name="Guillou S."/>
            <person name="Cros-Aarteil S."/>
            <person name="Calhoun S."/>
            <person name="Haridas S."/>
            <person name="Kuo A."/>
            <person name="Mondo S."/>
            <person name="Pangilinan J."/>
            <person name="Riley R."/>
            <person name="Labutti K."/>
            <person name="Andreopoulos B."/>
            <person name="Lipzen A."/>
            <person name="Chen C."/>
            <person name="Yanf M."/>
            <person name="Daum C."/>
            <person name="Ng V."/>
            <person name="Clum A."/>
            <person name="Ohm R."/>
            <person name="Martin F."/>
            <person name="Silar P."/>
            <person name="Natvig D."/>
            <person name="Lalanne C."/>
            <person name="Gautier V."/>
            <person name="Ament-Velasquez S.L."/>
            <person name="Kruys A."/>
            <person name="Hutchinson M.I."/>
            <person name="Powell A.J."/>
            <person name="Barry K."/>
            <person name="Miller A.N."/>
            <person name="Grigoriev I.V."/>
            <person name="Debuchy R."/>
            <person name="Gladieux P."/>
            <person name="Thoren M.H."/>
            <person name="Johannesson H."/>
        </authorList>
    </citation>
    <scope>NUCLEOTIDE SEQUENCE</scope>
    <source>
        <strain evidence="3">CBS 990.96</strain>
    </source>
</reference>
<dbReference type="PANTHER" id="PTHR37577">
    <property type="entry name" value="INTEGRAL MEMBRANE PROTEIN"/>
    <property type="match status" value="1"/>
</dbReference>
<feature type="compositionally biased region" description="Polar residues" evidence="1">
    <location>
        <begin position="418"/>
        <end position="428"/>
    </location>
</feature>
<dbReference type="AlphaFoldDB" id="A0AAN7BIT1"/>
<feature type="compositionally biased region" description="Low complexity" evidence="1">
    <location>
        <begin position="702"/>
        <end position="715"/>
    </location>
</feature>
<proteinExistence type="predicted"/>
<keyword evidence="4" id="KW-1185">Reference proteome</keyword>